<dbReference type="RefSeq" id="WP_085148885.1">
    <property type="nucleotide sequence ID" value="NZ_AP022612.1"/>
</dbReference>
<sequence>MKTRWMDILATVVAVAVITGLALALRPQHIDSAPLAPPVAALARPAVAANPADDAGPAPSASRERPSVLFIGDSYTGGRGVPEMSPSCLAAVRMGWQCQLSAVPGTGYISGGPANRFTVNEYIGRSTSFAERIPGLAAKYLPDIVVLDGGRNDHFPPTEDVYLAMAATIADVRRTWPSATVLFIRPRLLADPADDLGFDDQFMARLAAEPTSRGVVVLDPIRRLGRDDTADLLSEDGVHPNRRGERALTQALAESLAQHRTAGPA</sequence>
<dbReference type="Pfam" id="PF13472">
    <property type="entry name" value="Lipase_GDSL_2"/>
    <property type="match status" value="1"/>
</dbReference>
<dbReference type="CDD" id="cd00229">
    <property type="entry name" value="SGNH_hydrolase"/>
    <property type="match status" value="1"/>
</dbReference>
<protein>
    <submittedName>
        <fullName evidence="1">Uncharacterized protein</fullName>
    </submittedName>
</protein>
<name>A0A7I7XZW1_9MYCO</name>
<dbReference type="AlphaFoldDB" id="A0A7I7XZW1"/>
<proteinExistence type="predicted"/>
<evidence type="ECO:0000313" key="2">
    <source>
        <dbReference type="Proteomes" id="UP000466931"/>
    </source>
</evidence>
<dbReference type="InterPro" id="IPR036514">
    <property type="entry name" value="SGNH_hydro_sf"/>
</dbReference>
<accession>A0A7I7XZW1</accession>
<dbReference type="Proteomes" id="UP000466931">
    <property type="component" value="Chromosome"/>
</dbReference>
<dbReference type="EMBL" id="AP022612">
    <property type="protein sequence ID" value="BBZ34869.1"/>
    <property type="molecule type" value="Genomic_DNA"/>
</dbReference>
<gene>
    <name evidence="1" type="ORF">MCNF_34740</name>
</gene>
<evidence type="ECO:0000313" key="1">
    <source>
        <dbReference type="EMBL" id="BBZ34869.1"/>
    </source>
</evidence>
<dbReference type="Gene3D" id="3.40.50.1110">
    <property type="entry name" value="SGNH hydrolase"/>
    <property type="match status" value="1"/>
</dbReference>
<reference evidence="1" key="2">
    <citation type="submission" date="2020-02" db="EMBL/GenBank/DDBJ databases">
        <authorList>
            <person name="Matsumoto Y."/>
            <person name="Motooka D."/>
            <person name="Nakamura S."/>
        </authorList>
    </citation>
    <scope>NUCLEOTIDE SEQUENCE</scope>
    <source>
        <strain evidence="1">JCM 13671</strain>
    </source>
</reference>
<dbReference type="InterPro" id="IPR013830">
    <property type="entry name" value="SGNH_hydro"/>
</dbReference>
<reference evidence="1" key="1">
    <citation type="journal article" date="2019" name="Emerg. Microbes Infect.">
        <title>Comprehensive subspecies identification of 175 nontuberculous mycobacteria species based on 7547 genomic profiles.</title>
        <authorList>
            <person name="Matsumoto Y."/>
            <person name="Kinjo T."/>
            <person name="Motooka D."/>
            <person name="Nabeya D."/>
            <person name="Jung N."/>
            <person name="Uechi K."/>
            <person name="Horii T."/>
            <person name="Iida T."/>
            <person name="Fujita J."/>
            <person name="Nakamura S."/>
        </authorList>
    </citation>
    <scope>NUCLEOTIDE SEQUENCE [LARGE SCALE GENOMIC DNA]</scope>
    <source>
        <strain evidence="1">JCM 13671</strain>
    </source>
</reference>
<organism evidence="1 2">
    <name type="scientific">Mycolicibacterium confluentis</name>
    <dbReference type="NCBI Taxonomy" id="28047"/>
    <lineage>
        <taxon>Bacteria</taxon>
        <taxon>Bacillati</taxon>
        <taxon>Actinomycetota</taxon>
        <taxon>Actinomycetes</taxon>
        <taxon>Mycobacteriales</taxon>
        <taxon>Mycobacteriaceae</taxon>
        <taxon>Mycolicibacterium</taxon>
    </lineage>
</organism>
<dbReference type="SUPFAM" id="SSF52266">
    <property type="entry name" value="SGNH hydrolase"/>
    <property type="match status" value="1"/>
</dbReference>
<dbReference type="OrthoDB" id="8215557at2"/>
<keyword evidence="2" id="KW-1185">Reference proteome</keyword>